<feature type="region of interest" description="Disordered" evidence="1">
    <location>
        <begin position="51"/>
        <end position="122"/>
    </location>
</feature>
<comment type="caution">
    <text evidence="2">The sequence shown here is derived from an EMBL/GenBank/DDBJ whole genome shotgun (WGS) entry which is preliminary data.</text>
</comment>
<evidence type="ECO:0000313" key="3">
    <source>
        <dbReference type="Proteomes" id="UP000252355"/>
    </source>
</evidence>
<name>A0A367ZEP5_9BACT</name>
<feature type="compositionally biased region" description="Low complexity" evidence="1">
    <location>
        <begin position="51"/>
        <end position="93"/>
    </location>
</feature>
<evidence type="ECO:0000313" key="2">
    <source>
        <dbReference type="EMBL" id="RCK75781.1"/>
    </source>
</evidence>
<proteinExistence type="predicted"/>
<organism evidence="2 3">
    <name type="scientific">Candidatus Ozemobacter sibiricus</name>
    <dbReference type="NCBI Taxonomy" id="2268124"/>
    <lineage>
        <taxon>Bacteria</taxon>
        <taxon>Candidatus Ozemobacteria</taxon>
        <taxon>Candidatus Ozemobacterales</taxon>
        <taxon>Candidatus Ozemobacteraceae</taxon>
        <taxon>Candidatus Ozemobacter</taxon>
    </lineage>
</organism>
<dbReference type="Proteomes" id="UP000252355">
    <property type="component" value="Unassembled WGS sequence"/>
</dbReference>
<reference evidence="2 3" key="1">
    <citation type="submission" date="2018-05" db="EMBL/GenBank/DDBJ databases">
        <title>A metagenomic window into the 2 km-deep terrestrial subsurface aquifer revealed taxonomically and functionally diverse microbial community comprising novel uncultured bacterial lineages.</title>
        <authorList>
            <person name="Kadnikov V.V."/>
            <person name="Mardanov A.V."/>
            <person name="Beletsky A.V."/>
            <person name="Banks D."/>
            <person name="Pimenov N.V."/>
            <person name="Frank Y.A."/>
            <person name="Karnachuk O.V."/>
            <person name="Ravin N.V."/>
        </authorList>
    </citation>
    <scope>NUCLEOTIDE SEQUENCE [LARGE SCALE GENOMIC DNA]</scope>
    <source>
        <strain evidence="2">BY5</strain>
    </source>
</reference>
<evidence type="ECO:0000256" key="1">
    <source>
        <dbReference type="SAM" id="MobiDB-lite"/>
    </source>
</evidence>
<feature type="compositionally biased region" description="Polar residues" evidence="1">
    <location>
        <begin position="102"/>
        <end position="122"/>
    </location>
</feature>
<dbReference type="EMBL" id="QOQW01000038">
    <property type="protein sequence ID" value="RCK75781.1"/>
    <property type="molecule type" value="Genomic_DNA"/>
</dbReference>
<protein>
    <submittedName>
        <fullName evidence="2">Uncharacterized protein</fullName>
    </submittedName>
</protein>
<dbReference type="AlphaFoldDB" id="A0A367ZEP5"/>
<gene>
    <name evidence="2" type="ORF">OZSIB_3724</name>
</gene>
<sequence>MKKSVTVWFLALVIVSWLSGGGRVAAGPFDDEPIRVDEEPATAVAAAAVGPADGEPGAEQTEQTEPTEDAAAAALAAPAAPAAPEEPLTASPSGPAKPARPPSTSTWTDVPTDTSRGFRPNNKTTVYYLKDGKKVSRSVGSSTTDDLIALLQDLHRQGIKITELEIKGHGAPELQTMGAGTFLVASNKRILASLRSGRDVDITPLLLAVLAPDAKIDLNGCKTARGTGSVAEEFSRALPGRYVTGGSLYQMGIPFTAKSLGTKIWFKDGERVAKKWYRID</sequence>
<accession>A0A367ZEP5</accession>